<dbReference type="Pfam" id="PF00069">
    <property type="entry name" value="Pkinase"/>
    <property type="match status" value="1"/>
</dbReference>
<dbReference type="SUPFAM" id="SSF53300">
    <property type="entry name" value="vWA-like"/>
    <property type="match status" value="1"/>
</dbReference>
<feature type="domain" description="Protein kinase" evidence="2">
    <location>
        <begin position="192"/>
        <end position="517"/>
    </location>
</feature>
<dbReference type="PROSITE" id="PS50011">
    <property type="entry name" value="PROTEIN_KINASE_DOM"/>
    <property type="match status" value="1"/>
</dbReference>
<dbReference type="AlphaFoldDB" id="A0A9P8UR64"/>
<evidence type="ECO:0000313" key="4">
    <source>
        <dbReference type="Proteomes" id="UP000758603"/>
    </source>
</evidence>
<evidence type="ECO:0000259" key="2">
    <source>
        <dbReference type="PROSITE" id="PS50011"/>
    </source>
</evidence>
<feature type="compositionally biased region" description="Polar residues" evidence="1">
    <location>
        <begin position="1072"/>
        <end position="1085"/>
    </location>
</feature>
<dbReference type="GeneID" id="70128322"/>
<evidence type="ECO:0000313" key="3">
    <source>
        <dbReference type="EMBL" id="KAH6656535.1"/>
    </source>
</evidence>
<feature type="region of interest" description="Disordered" evidence="1">
    <location>
        <begin position="1042"/>
        <end position="1085"/>
    </location>
</feature>
<dbReference type="PANTHER" id="PTHR24359:SF1">
    <property type="entry name" value="INHIBITOR OF NUCLEAR FACTOR KAPPA-B KINASE EPSILON SUBUNIT HOMOLOG 1-RELATED"/>
    <property type="match status" value="1"/>
</dbReference>
<feature type="region of interest" description="Disordered" evidence="1">
    <location>
        <begin position="851"/>
        <end position="901"/>
    </location>
</feature>
<feature type="compositionally biased region" description="Low complexity" evidence="1">
    <location>
        <begin position="882"/>
        <end position="899"/>
    </location>
</feature>
<dbReference type="GO" id="GO:0005524">
    <property type="term" value="F:ATP binding"/>
    <property type="evidence" value="ECO:0007669"/>
    <property type="project" value="InterPro"/>
</dbReference>
<dbReference type="PANTHER" id="PTHR24359">
    <property type="entry name" value="SERINE/THREONINE-PROTEIN KINASE SBK1"/>
    <property type="match status" value="1"/>
</dbReference>
<dbReference type="GO" id="GO:0004674">
    <property type="term" value="F:protein serine/threonine kinase activity"/>
    <property type="evidence" value="ECO:0007669"/>
    <property type="project" value="TreeGrafter"/>
</dbReference>
<dbReference type="RefSeq" id="XP_045960769.1">
    <property type="nucleotide sequence ID" value="XM_046099430.1"/>
</dbReference>
<sequence>MPPEALRITLPRLPPQTPIQEFLAQIKAAKRTSAIDDRDFILASRILQWFRSPSPKDKSFTGRNNAARVLHAVCGVDDTPHRNTKLLDHINNDSRCWLRTFAVLLQMDHEDQNMGRYIHRFAELDFLDQRLGCPVKDNLKEEVLQYLNISPPDAERLAKEFEDLQWQLYTDTTLNEADNQVYHYGTRKILPITQKVVLTEGDTSAIYQIEVPCECIPPSLAARVKRKPYSTPRGKAQQMTLKVIHREPSYNLERAAYKALDQKKDIVECFGYWQFVRNRRRKEYHVLLEWGAHDLKEFFRCYTPPTTTDAIIQFWEGFLCIVSGLATIHEVVVSGHDGPETWYGWHCDLKPANILFCEEGHQKGWKVADPGFARFIRADRVEKSQGLPIAEMHGGTTSYGAPEASNDRSPKVTQRFDIWSLGCVLSEAATWVVLGHRGVQRYHGVRRLDPSGIDGFHNRLDKSKAVRDWHSYLRHSLRASDTITEKILTVVENFMLQADPHMRHDASTLKAELDAVIDFAKASLDEHPSPERYKIPDYFQKAIDQEQVDEAEEMQARLASGGHEKWTNKHKSQAFYDATKVPLGHHDEQIPDMLAQVMSPASNDLSLPTVYRSGTLPVEPSRDFYHQKSTQIAKQGPGRESSSKIMSADYWEAREILEDNNWRSGTLEFSEELPEASQLEAATPLTPKPGSSAIYSQLHQTAPFAITSSQTTRPRGTSVPGSFKSLLTKSFSLRRKRKSTGSIQAVADNSNRPLPTVLQPLDTDISAIDMLQPSKSGQYKYDKLDDYFQGRDIAFLIDNGSSMQKHWMFARDLLVVLTAFLYGQDDDGMDLYFTSRRQKVGTYEEPKDFFEEMGRNKPQRAAKGQPSSEPPSMARIPSMYKTTPPRTNTHATTSSTASNELNAEDIRDSLREILDNWGSRQFKKKGKKLTLIIFTDGIWNDVKQKQSVSRQIVSLLEWWLDKNTHKEQLENRGLSIQFVRFGNDTDAIEELDRMDKNLTMSDGTQLPDIIDHEPAEGNIYKMILGSLDERYDVDDEVSISGEQGYMGSSGAPTLTSSPVSTRSVLPSYMKPNPSQTFDVRSSRQN</sequence>
<dbReference type="Gene3D" id="1.10.510.10">
    <property type="entry name" value="Transferase(Phosphotransferase) domain 1"/>
    <property type="match status" value="1"/>
</dbReference>
<keyword evidence="4" id="KW-1185">Reference proteome</keyword>
<name>A0A9P8UR64_9PEZI</name>
<dbReference type="SUPFAM" id="SSF56112">
    <property type="entry name" value="Protein kinase-like (PK-like)"/>
    <property type="match status" value="1"/>
</dbReference>
<dbReference type="SMART" id="SM00220">
    <property type="entry name" value="S_TKc"/>
    <property type="match status" value="1"/>
</dbReference>
<gene>
    <name evidence="3" type="ORF">BKA67DRAFT_531800</name>
</gene>
<dbReference type="EMBL" id="JAGPXC010000002">
    <property type="protein sequence ID" value="KAH6656535.1"/>
    <property type="molecule type" value="Genomic_DNA"/>
</dbReference>
<dbReference type="OrthoDB" id="9992527at2759"/>
<reference evidence="3" key="1">
    <citation type="journal article" date="2021" name="Nat. Commun.">
        <title>Genetic determinants of endophytism in the Arabidopsis root mycobiome.</title>
        <authorList>
            <person name="Mesny F."/>
            <person name="Miyauchi S."/>
            <person name="Thiergart T."/>
            <person name="Pickel B."/>
            <person name="Atanasova L."/>
            <person name="Karlsson M."/>
            <person name="Huettel B."/>
            <person name="Barry K.W."/>
            <person name="Haridas S."/>
            <person name="Chen C."/>
            <person name="Bauer D."/>
            <person name="Andreopoulos W."/>
            <person name="Pangilinan J."/>
            <person name="LaButti K."/>
            <person name="Riley R."/>
            <person name="Lipzen A."/>
            <person name="Clum A."/>
            <person name="Drula E."/>
            <person name="Henrissat B."/>
            <person name="Kohler A."/>
            <person name="Grigoriev I.V."/>
            <person name="Martin F.M."/>
            <person name="Hacquard S."/>
        </authorList>
    </citation>
    <scope>NUCLEOTIDE SEQUENCE</scope>
    <source>
        <strain evidence="3">MPI-SDFR-AT-0073</strain>
    </source>
</reference>
<dbReference type="Proteomes" id="UP000758603">
    <property type="component" value="Unassembled WGS sequence"/>
</dbReference>
<dbReference type="InterPro" id="IPR036465">
    <property type="entry name" value="vWFA_dom_sf"/>
</dbReference>
<accession>A0A9P8UR64</accession>
<dbReference type="InterPro" id="IPR011009">
    <property type="entry name" value="Kinase-like_dom_sf"/>
</dbReference>
<organism evidence="3 4">
    <name type="scientific">Truncatella angustata</name>
    <dbReference type="NCBI Taxonomy" id="152316"/>
    <lineage>
        <taxon>Eukaryota</taxon>
        <taxon>Fungi</taxon>
        <taxon>Dikarya</taxon>
        <taxon>Ascomycota</taxon>
        <taxon>Pezizomycotina</taxon>
        <taxon>Sordariomycetes</taxon>
        <taxon>Xylariomycetidae</taxon>
        <taxon>Amphisphaeriales</taxon>
        <taxon>Sporocadaceae</taxon>
        <taxon>Truncatella</taxon>
    </lineage>
</organism>
<dbReference type="InterPro" id="IPR000719">
    <property type="entry name" value="Prot_kinase_dom"/>
</dbReference>
<protein>
    <recommendedName>
        <fullName evidence="2">Protein kinase domain-containing protein</fullName>
    </recommendedName>
</protein>
<evidence type="ECO:0000256" key="1">
    <source>
        <dbReference type="SAM" id="MobiDB-lite"/>
    </source>
</evidence>
<proteinExistence type="predicted"/>
<comment type="caution">
    <text evidence="3">The sequence shown here is derived from an EMBL/GenBank/DDBJ whole genome shotgun (WGS) entry which is preliminary data.</text>
</comment>
<feature type="compositionally biased region" description="Polar residues" evidence="1">
    <location>
        <begin position="1050"/>
        <end position="1064"/>
    </location>
</feature>